<name>A0A1E7QJJ6_WOLPI</name>
<dbReference type="Proteomes" id="UP000175679">
    <property type="component" value="Unassembled WGS sequence"/>
</dbReference>
<proteinExistence type="predicted"/>
<keyword evidence="2" id="KW-1185">Reference proteome</keyword>
<reference evidence="1 2" key="1">
    <citation type="submission" date="2016-09" db="EMBL/GenBank/DDBJ databases">
        <title>Genomic evidence for plant-parasitic nematodes as the earliest Wolbachia hosts.</title>
        <authorList>
            <person name="Brown A.M."/>
            <person name="Wasala S.K."/>
            <person name="Howe D.K."/>
            <person name="Peetz A.B."/>
            <person name="Zasada I.A."/>
            <person name="Denver D.R."/>
        </authorList>
    </citation>
    <scope>NUCLEOTIDE SEQUENCE [LARGE SCALE GENOMIC DNA]</scope>
    <source>
        <strain evidence="2">wPpe</strain>
    </source>
</reference>
<evidence type="ECO:0000313" key="2">
    <source>
        <dbReference type="Proteomes" id="UP000175679"/>
    </source>
</evidence>
<evidence type="ECO:0000313" key="1">
    <source>
        <dbReference type="EMBL" id="OEY86409.1"/>
    </source>
</evidence>
<accession>A0A1E7QJJ6</accession>
<comment type="caution">
    <text evidence="1">The sequence shown here is derived from an EMBL/GenBank/DDBJ whole genome shotgun (WGS) entry which is preliminary data.</text>
</comment>
<protein>
    <submittedName>
        <fullName evidence="1">Uncharacterized protein</fullName>
    </submittedName>
</protein>
<dbReference type="AlphaFoldDB" id="A0A1E7QJJ6"/>
<dbReference type="EMBL" id="MJMG01000011">
    <property type="protein sequence ID" value="OEY86409.1"/>
    <property type="molecule type" value="Genomic_DNA"/>
</dbReference>
<sequence length="74" mass="8459">MLNKVISMFNSKMLAKPERIELAVCKQGTAEYKLTDKGGQILEEMKKEMASDFPKFLFTEDVSCEPVAQKQQEK</sequence>
<organism evidence="1 2">
    <name type="scientific">Wolbachia pipientis</name>
    <dbReference type="NCBI Taxonomy" id="955"/>
    <lineage>
        <taxon>Bacteria</taxon>
        <taxon>Pseudomonadati</taxon>
        <taxon>Pseudomonadota</taxon>
        <taxon>Alphaproteobacteria</taxon>
        <taxon>Rickettsiales</taxon>
        <taxon>Anaplasmataceae</taxon>
        <taxon>Wolbachieae</taxon>
        <taxon>Wolbachia</taxon>
    </lineage>
</organism>
<gene>
    <name evidence="1" type="ORF">BIY23_04260</name>
</gene>